<dbReference type="CTD" id="20200235"/>
<dbReference type="GeneID" id="20200235"/>
<evidence type="ECO:0000259" key="2">
    <source>
        <dbReference type="PROSITE" id="PS50108"/>
    </source>
</evidence>
<evidence type="ECO:0000256" key="1">
    <source>
        <dbReference type="SAM" id="MobiDB-lite"/>
    </source>
</evidence>
<dbReference type="KEGG" id="hro:HELRODRAFT_163823"/>
<dbReference type="EMBL" id="KB097495">
    <property type="protein sequence ID" value="ESN96725.1"/>
    <property type="molecule type" value="Genomic_DNA"/>
</dbReference>
<name>T1EUI5_HELRO</name>
<evidence type="ECO:0000313" key="5">
    <source>
        <dbReference type="Proteomes" id="UP000015101"/>
    </source>
</evidence>
<dbReference type="InParanoid" id="T1EUI5"/>
<dbReference type="EMBL" id="AMQM01001468">
    <property type="status" value="NOT_ANNOTATED_CDS"/>
    <property type="molecule type" value="Genomic_DNA"/>
</dbReference>
<dbReference type="Proteomes" id="UP000015101">
    <property type="component" value="Unassembled WGS sequence"/>
</dbReference>
<dbReference type="InterPro" id="IPR036936">
    <property type="entry name" value="CRIB_dom_sf"/>
</dbReference>
<evidence type="ECO:0000313" key="3">
    <source>
        <dbReference type="EMBL" id="ESN96725.1"/>
    </source>
</evidence>
<reference evidence="4" key="3">
    <citation type="submission" date="2015-06" db="UniProtKB">
        <authorList>
            <consortium name="EnsemblMetazoa"/>
        </authorList>
    </citation>
    <scope>IDENTIFICATION</scope>
</reference>
<dbReference type="OrthoDB" id="1022360at2759"/>
<dbReference type="STRING" id="6412.T1EUI5"/>
<protein>
    <recommendedName>
        <fullName evidence="2">CRIB domain-containing protein</fullName>
    </recommendedName>
</protein>
<feature type="region of interest" description="Disordered" evidence="1">
    <location>
        <begin position="82"/>
        <end position="118"/>
    </location>
</feature>
<dbReference type="Gene3D" id="3.90.810.10">
    <property type="entry name" value="CRIB domain"/>
    <property type="match status" value="1"/>
</dbReference>
<dbReference type="HOGENOM" id="CLU_1050817_0_0_1"/>
<accession>T1EUI5</accession>
<dbReference type="AlphaFoldDB" id="T1EUI5"/>
<dbReference type="PROSITE" id="PS50108">
    <property type="entry name" value="CRIB"/>
    <property type="match status" value="1"/>
</dbReference>
<reference evidence="5" key="1">
    <citation type="submission" date="2012-12" db="EMBL/GenBank/DDBJ databases">
        <authorList>
            <person name="Hellsten U."/>
            <person name="Grimwood J."/>
            <person name="Chapman J.A."/>
            <person name="Shapiro H."/>
            <person name="Aerts A."/>
            <person name="Otillar R.P."/>
            <person name="Terry A.Y."/>
            <person name="Boore J.L."/>
            <person name="Simakov O."/>
            <person name="Marletaz F."/>
            <person name="Cho S.-J."/>
            <person name="Edsinger-Gonzales E."/>
            <person name="Havlak P."/>
            <person name="Kuo D.-H."/>
            <person name="Larsson T."/>
            <person name="Lv J."/>
            <person name="Arendt D."/>
            <person name="Savage R."/>
            <person name="Osoegawa K."/>
            <person name="de Jong P."/>
            <person name="Lindberg D.R."/>
            <person name="Seaver E.C."/>
            <person name="Weisblat D.A."/>
            <person name="Putnam N.H."/>
            <person name="Grigoriev I.V."/>
            <person name="Rokhsar D.S."/>
        </authorList>
    </citation>
    <scope>NUCLEOTIDE SEQUENCE</scope>
</reference>
<dbReference type="RefSeq" id="XP_009025843.1">
    <property type="nucleotide sequence ID" value="XM_009027595.1"/>
</dbReference>
<evidence type="ECO:0000313" key="4">
    <source>
        <dbReference type="EnsemblMetazoa" id="HelroP163823"/>
    </source>
</evidence>
<dbReference type="EnsemblMetazoa" id="HelroT163823">
    <property type="protein sequence ID" value="HelroP163823"/>
    <property type="gene ID" value="HelroG163823"/>
</dbReference>
<feature type="compositionally biased region" description="Low complexity" evidence="1">
    <location>
        <begin position="166"/>
        <end position="178"/>
    </location>
</feature>
<feature type="region of interest" description="Disordered" evidence="1">
    <location>
        <begin position="142"/>
        <end position="221"/>
    </location>
</feature>
<proteinExistence type="predicted"/>
<feature type="compositionally biased region" description="Low complexity" evidence="1">
    <location>
        <begin position="85"/>
        <end position="115"/>
    </location>
</feature>
<gene>
    <name evidence="4" type="primary">20200235</name>
    <name evidence="3" type="ORF">HELRODRAFT_163823</name>
</gene>
<sequence>MFGKKKRKPKISKPLDFEHMVHTDFDATNKLFVGESLPLQWSGIVDDDDSSRARYNNINNFDNRNNNLFSAPMKVADLKVNSLKSSSQQSQSSQHFMQLSSQQQQNQQRQHFLSNDLSKNRINVNLPITNKHIYNRSMNDVNERLNQNGSPYNEPAKQSHKHSNDHTSNNSHSSNFNHFVVNGHAPSNNNNNQHHPHYYTDDSYQTNNKSSSNNTTWSKSLPRKTSGIISVHQISSHPSNPSSHLFYNNSSIFFSVIIHLFYYQL</sequence>
<organism evidence="4 5">
    <name type="scientific">Helobdella robusta</name>
    <name type="common">Californian leech</name>
    <dbReference type="NCBI Taxonomy" id="6412"/>
    <lineage>
        <taxon>Eukaryota</taxon>
        <taxon>Metazoa</taxon>
        <taxon>Spiralia</taxon>
        <taxon>Lophotrochozoa</taxon>
        <taxon>Annelida</taxon>
        <taxon>Clitellata</taxon>
        <taxon>Hirudinea</taxon>
        <taxon>Rhynchobdellida</taxon>
        <taxon>Glossiphoniidae</taxon>
        <taxon>Helobdella</taxon>
    </lineage>
</organism>
<keyword evidence="5" id="KW-1185">Reference proteome</keyword>
<feature type="compositionally biased region" description="Low complexity" evidence="1">
    <location>
        <begin position="206"/>
        <end position="220"/>
    </location>
</feature>
<feature type="domain" description="CRIB" evidence="2">
    <location>
        <begin position="11"/>
        <end position="24"/>
    </location>
</feature>
<feature type="compositionally biased region" description="Polar residues" evidence="1">
    <location>
        <begin position="142"/>
        <end position="151"/>
    </location>
</feature>
<reference evidence="3 5" key="2">
    <citation type="journal article" date="2013" name="Nature">
        <title>Insights into bilaterian evolution from three spiralian genomes.</title>
        <authorList>
            <person name="Simakov O."/>
            <person name="Marletaz F."/>
            <person name="Cho S.J."/>
            <person name="Edsinger-Gonzales E."/>
            <person name="Havlak P."/>
            <person name="Hellsten U."/>
            <person name="Kuo D.H."/>
            <person name="Larsson T."/>
            <person name="Lv J."/>
            <person name="Arendt D."/>
            <person name="Savage R."/>
            <person name="Osoegawa K."/>
            <person name="de Jong P."/>
            <person name="Grimwood J."/>
            <person name="Chapman J.A."/>
            <person name="Shapiro H."/>
            <person name="Aerts A."/>
            <person name="Otillar R.P."/>
            <person name="Terry A.Y."/>
            <person name="Boore J.L."/>
            <person name="Grigoriev I.V."/>
            <person name="Lindberg D.R."/>
            <person name="Seaver E.C."/>
            <person name="Weisblat D.A."/>
            <person name="Putnam N.H."/>
            <person name="Rokhsar D.S."/>
        </authorList>
    </citation>
    <scope>NUCLEOTIDE SEQUENCE</scope>
</reference>
<dbReference type="Pfam" id="PF00786">
    <property type="entry name" value="PBD"/>
    <property type="match status" value="1"/>
</dbReference>
<dbReference type="InterPro" id="IPR000095">
    <property type="entry name" value="CRIB_dom"/>
</dbReference>